<sequence length="251" mass="26641">MHELPASVRVALWATHAWAGGTGMPDALRRALPDVDHTQGLQEQLDLWRDLGEAAVLVALPGPGHTAGLPRCGPVATQAAVEAGEALFVPGLGGMLVPEHSTYGSTGATAHRIDWVAHDCEPVPVHRIEALDHSQLERHLRQRMLAAVDDLEDIGGRPWSSDLAHDLVDDRLGADWSLPPRLPDRARSVIGMAATLSVAATVGLEHSGTLSAVHEHTRASALRSLHRDAEQALADATNAACATLAGWVPVR</sequence>
<dbReference type="Proteomes" id="UP001382727">
    <property type="component" value="Chromosome"/>
</dbReference>
<organism evidence="1 2">
    <name type="scientific">Janibacter alittae</name>
    <dbReference type="NCBI Taxonomy" id="3115209"/>
    <lineage>
        <taxon>Bacteria</taxon>
        <taxon>Bacillati</taxon>
        <taxon>Actinomycetota</taxon>
        <taxon>Actinomycetes</taxon>
        <taxon>Micrococcales</taxon>
        <taxon>Intrasporangiaceae</taxon>
        <taxon>Janibacter</taxon>
    </lineage>
</organism>
<reference evidence="1 2" key="1">
    <citation type="submission" date="2024-02" db="EMBL/GenBank/DDBJ databases">
        <title>Janibacter sp. nov., isolated from gut of marine sandworm.</title>
        <authorList>
            <person name="Kim B."/>
            <person name="Jun M.O."/>
            <person name="Shin N.-R."/>
        </authorList>
    </citation>
    <scope>NUCLEOTIDE SEQUENCE [LARGE SCALE GENOMIC DNA]</scope>
    <source>
        <strain evidence="1 2">A1S7</strain>
    </source>
</reference>
<name>A0ABZ2MD93_9MICO</name>
<accession>A0ABZ2MD93</accession>
<gene>
    <name evidence="1" type="ORF">V1351_08410</name>
</gene>
<proteinExistence type="predicted"/>
<protein>
    <submittedName>
        <fullName evidence="1">Uncharacterized protein</fullName>
    </submittedName>
</protein>
<evidence type="ECO:0000313" key="1">
    <source>
        <dbReference type="EMBL" id="WXB74998.1"/>
    </source>
</evidence>
<dbReference type="EMBL" id="CP144913">
    <property type="protein sequence ID" value="WXB74998.1"/>
    <property type="molecule type" value="Genomic_DNA"/>
</dbReference>
<dbReference type="RefSeq" id="WP_338747713.1">
    <property type="nucleotide sequence ID" value="NZ_CP144913.1"/>
</dbReference>
<keyword evidence="2" id="KW-1185">Reference proteome</keyword>
<evidence type="ECO:0000313" key="2">
    <source>
        <dbReference type="Proteomes" id="UP001382727"/>
    </source>
</evidence>